<dbReference type="InterPro" id="IPR011333">
    <property type="entry name" value="SKP1/BTB/POZ_sf"/>
</dbReference>
<organism evidence="1 2">
    <name type="scientific">Alternaria alternata</name>
    <name type="common">Alternaria rot fungus</name>
    <name type="synonym">Torula alternata</name>
    <dbReference type="NCBI Taxonomy" id="5599"/>
    <lineage>
        <taxon>Eukaryota</taxon>
        <taxon>Fungi</taxon>
        <taxon>Dikarya</taxon>
        <taxon>Ascomycota</taxon>
        <taxon>Pezizomycotina</taxon>
        <taxon>Dothideomycetes</taxon>
        <taxon>Pleosporomycetidae</taxon>
        <taxon>Pleosporales</taxon>
        <taxon>Pleosporineae</taxon>
        <taxon>Pleosporaceae</taxon>
        <taxon>Alternaria</taxon>
        <taxon>Alternaria sect. Alternaria</taxon>
        <taxon>Alternaria alternata complex</taxon>
    </lineage>
</organism>
<comment type="caution">
    <text evidence="1">The sequence shown here is derived from an EMBL/GenBank/DDBJ whole genome shotgun (WGS) entry which is preliminary data.</text>
</comment>
<dbReference type="Gene3D" id="3.30.710.10">
    <property type="entry name" value="Potassium Channel Kv1.1, Chain A"/>
    <property type="match status" value="1"/>
</dbReference>
<dbReference type="PANTHER" id="PTHR37538:SF4">
    <property type="entry name" value="PITSLRE SERINE_THREONINE-PROTEIN KINASE CDC2L1"/>
    <property type="match status" value="1"/>
</dbReference>
<accession>A0A4Q4MYL4</accession>
<protein>
    <recommendedName>
        <fullName evidence="3">BTB domain-containing protein</fullName>
    </recommendedName>
</protein>
<evidence type="ECO:0000313" key="2">
    <source>
        <dbReference type="Proteomes" id="UP000291422"/>
    </source>
</evidence>
<gene>
    <name evidence="1" type="ORF">AA0117_g12682</name>
</gene>
<dbReference type="PANTHER" id="PTHR37538">
    <property type="entry name" value="BTB DOMAIN-CONTAINING PROTEIN"/>
    <property type="match status" value="1"/>
</dbReference>
<dbReference type="AlphaFoldDB" id="A0A4Q4MYL4"/>
<reference evidence="2" key="1">
    <citation type="journal article" date="2019" name="bioRxiv">
        <title>Genomics, evolutionary history and diagnostics of the Alternaria alternata species group including apple and Asian pear pathotypes.</title>
        <authorList>
            <person name="Armitage A.D."/>
            <person name="Cockerton H.M."/>
            <person name="Sreenivasaprasad S."/>
            <person name="Woodhall J.W."/>
            <person name="Lane C.R."/>
            <person name="Harrison R.J."/>
            <person name="Clarkson J.P."/>
        </authorList>
    </citation>
    <scope>NUCLEOTIDE SEQUENCE [LARGE SCALE GENOMIC DNA]</scope>
    <source>
        <strain evidence="2">FERA 1177</strain>
    </source>
</reference>
<name>A0A4Q4MYL4_ALTAL</name>
<sequence>MAKKKKGSKKPCARPVDVESQYTEDVVEYTSENMVGHVPGVRSSSEITEQQPRTSPYTEAPVALHIGLEKTVYYVPRHLLPSVWSKMVGEDPIPLYDVEMETGHTLVHYLYTGKYQTLDTVVNSTLDTCDGLRQALHVYIMVNNYNIPGLHELVLRRIEDLCARLDIFEILGAIENDFVKLGPDTPIHTFLRKKAKIAFKKDHTIFASEAFLSRLDNTALRWFMLRCVMTLYSDKVLHITNTKKGACQKLDECDETIKDLSAKAVTTEQYMSVQQNLLTSLANEHDSIVEERCDEGPFVSETTSTEGFCTISCPSCNDTDEPLGYLDEPTERFDGLVKSLEEPLVCEEELPVCVEETPAYVEELPVCEEELPTCVEETPAYVEELPVCEEELPTCVEEPLVSMPLSDFAYT</sequence>
<evidence type="ECO:0008006" key="3">
    <source>
        <dbReference type="Google" id="ProtNLM"/>
    </source>
</evidence>
<dbReference type="Proteomes" id="UP000291422">
    <property type="component" value="Unassembled WGS sequence"/>
</dbReference>
<dbReference type="VEuPathDB" id="FungiDB:CC77DRAFT_1067790"/>
<proteinExistence type="predicted"/>
<dbReference type="EMBL" id="PDXD01000082">
    <property type="protein sequence ID" value="RYN63534.1"/>
    <property type="molecule type" value="Genomic_DNA"/>
</dbReference>
<evidence type="ECO:0000313" key="1">
    <source>
        <dbReference type="EMBL" id="RYN63534.1"/>
    </source>
</evidence>